<keyword evidence="1" id="KW-0732">Signal</keyword>
<accession>A0ABP3M908</accession>
<evidence type="ECO:0008006" key="4">
    <source>
        <dbReference type="Google" id="ProtNLM"/>
    </source>
</evidence>
<proteinExistence type="predicted"/>
<gene>
    <name evidence="2" type="ORF">GCM10008937_24320</name>
</gene>
<feature type="chain" id="PRO_5047161045" description="SAF domain-containing protein" evidence="1">
    <location>
        <begin position="25"/>
        <end position="185"/>
    </location>
</feature>
<sequence>MRAGPALQATLLAGLLGLTGAARATTAPPLTLAQQARKAEVIVRATLGTPAEVRDGDVTYVAYPLTVTETIAGDPASLPRQGGAPALLFLKGVADLPDLRSGQDVIALLYAGRFDSPLVGFNQGFYPVVNGSLVPGVSVTPAVTAVTPATPAVPPAATPTPPATETITDPAKLRAAILAAREVRP</sequence>
<protein>
    <recommendedName>
        <fullName evidence="4">SAF domain-containing protein</fullName>
    </recommendedName>
</protein>
<reference evidence="3" key="1">
    <citation type="journal article" date="2019" name="Int. J. Syst. Evol. Microbiol.">
        <title>The Global Catalogue of Microorganisms (GCM) 10K type strain sequencing project: providing services to taxonomists for standard genome sequencing and annotation.</title>
        <authorList>
            <consortium name="The Broad Institute Genomics Platform"/>
            <consortium name="The Broad Institute Genome Sequencing Center for Infectious Disease"/>
            <person name="Wu L."/>
            <person name="Ma J."/>
        </authorList>
    </citation>
    <scope>NUCLEOTIDE SEQUENCE [LARGE SCALE GENOMIC DNA]</scope>
    <source>
        <strain evidence="3">JCM 14368</strain>
    </source>
</reference>
<evidence type="ECO:0000313" key="2">
    <source>
        <dbReference type="EMBL" id="GAA0515712.1"/>
    </source>
</evidence>
<evidence type="ECO:0000313" key="3">
    <source>
        <dbReference type="Proteomes" id="UP001500191"/>
    </source>
</evidence>
<organism evidence="2 3">
    <name type="scientific">Deinococcus depolymerans</name>
    <dbReference type="NCBI Taxonomy" id="392408"/>
    <lineage>
        <taxon>Bacteria</taxon>
        <taxon>Thermotogati</taxon>
        <taxon>Deinococcota</taxon>
        <taxon>Deinococci</taxon>
        <taxon>Deinococcales</taxon>
        <taxon>Deinococcaceae</taxon>
        <taxon>Deinococcus</taxon>
    </lineage>
</organism>
<name>A0ABP3M908_9DEIO</name>
<comment type="caution">
    <text evidence="2">The sequence shown here is derived from an EMBL/GenBank/DDBJ whole genome shotgun (WGS) entry which is preliminary data.</text>
</comment>
<evidence type="ECO:0000256" key="1">
    <source>
        <dbReference type="SAM" id="SignalP"/>
    </source>
</evidence>
<dbReference type="Proteomes" id="UP001500191">
    <property type="component" value="Unassembled WGS sequence"/>
</dbReference>
<dbReference type="RefSeq" id="WP_343759236.1">
    <property type="nucleotide sequence ID" value="NZ_BAAADB010000023.1"/>
</dbReference>
<dbReference type="EMBL" id="BAAADB010000023">
    <property type="protein sequence ID" value="GAA0515712.1"/>
    <property type="molecule type" value="Genomic_DNA"/>
</dbReference>
<keyword evidence="3" id="KW-1185">Reference proteome</keyword>
<feature type="signal peptide" evidence="1">
    <location>
        <begin position="1"/>
        <end position="24"/>
    </location>
</feature>